<dbReference type="AlphaFoldDB" id="A0A8J6P3M4"/>
<dbReference type="Gene3D" id="3.40.50.2000">
    <property type="entry name" value="Glycogen Phosphorylase B"/>
    <property type="match status" value="2"/>
</dbReference>
<comment type="caution">
    <text evidence="2">The sequence shown here is derived from an EMBL/GenBank/DDBJ whole genome shotgun (WGS) entry which is preliminary data.</text>
</comment>
<organism evidence="2 3">
    <name type="scientific">Candidatus Desulfatibia vada</name>
    <dbReference type="NCBI Taxonomy" id="2841696"/>
    <lineage>
        <taxon>Bacteria</taxon>
        <taxon>Pseudomonadati</taxon>
        <taxon>Thermodesulfobacteriota</taxon>
        <taxon>Desulfobacteria</taxon>
        <taxon>Desulfobacterales</taxon>
        <taxon>Desulfobacterales incertae sedis</taxon>
        <taxon>Candidatus Desulfatibia</taxon>
    </lineage>
</organism>
<reference evidence="2 3" key="1">
    <citation type="submission" date="2020-08" db="EMBL/GenBank/DDBJ databases">
        <title>Bridging the membrane lipid divide: bacteria of the FCB group superphylum have the potential to synthesize archaeal ether lipids.</title>
        <authorList>
            <person name="Villanueva L."/>
            <person name="Von Meijenfeldt F.A.B."/>
            <person name="Westbye A.B."/>
            <person name="Yadav S."/>
            <person name="Hopmans E.C."/>
            <person name="Dutilh B.E."/>
            <person name="Sinninghe Damste J.S."/>
        </authorList>
    </citation>
    <scope>NUCLEOTIDE SEQUENCE [LARGE SCALE GENOMIC DNA]</scope>
    <source>
        <strain evidence="2">NIOZ-UU17</strain>
    </source>
</reference>
<evidence type="ECO:0000259" key="1">
    <source>
        <dbReference type="Pfam" id="PF13439"/>
    </source>
</evidence>
<gene>
    <name evidence="2" type="ORF">H8D96_13560</name>
</gene>
<dbReference type="GO" id="GO:0016758">
    <property type="term" value="F:hexosyltransferase activity"/>
    <property type="evidence" value="ECO:0007669"/>
    <property type="project" value="TreeGrafter"/>
</dbReference>
<dbReference type="Pfam" id="PF13439">
    <property type="entry name" value="Glyco_transf_4"/>
    <property type="match status" value="1"/>
</dbReference>
<accession>A0A8J6P3M4</accession>
<sequence>MNIAILTTEYVTEKDFHGGLANYLYRVTQNLVLSGHHVEVFTLSDQDNKIHHDGVVIHQVMNRSAFFTFLNRLTRYRFKRTFRFLSLSRCLEKRLKERRKDQPFDIVQASSCFACGFFSTFQSKLPVVSRVSSFEPLFRKFYRRTLSLDQRICEWLELYALKRSNAVYAPSIFLANILKIEEHIPTDVLRPPFSIETERFDESIYKKHLNGNKYFLFFGAIGFLKGCEVIANSLPEMLSRFLDIHFVFAGKSLEGPQGLTMMDYVYQQAESFKERVHYLGVLRHPQLYPIIKNSIAVVLPSLVDNFPNTMLEAMAFGKVVIGTKGTSFEEFIDDSVSGFLVEPGSAIELTTAMVKVCEMSEEERELIGYSAQEKIKHLNPEKACKNLLEYFQKIIDNN</sequence>
<feature type="domain" description="Glycosyltransferase subfamily 4-like N-terminal" evidence="1">
    <location>
        <begin position="18"/>
        <end position="179"/>
    </location>
</feature>
<evidence type="ECO:0000313" key="3">
    <source>
        <dbReference type="Proteomes" id="UP000605201"/>
    </source>
</evidence>
<dbReference type="PANTHER" id="PTHR45947:SF3">
    <property type="entry name" value="SULFOQUINOVOSYL TRANSFERASE SQD2"/>
    <property type="match status" value="1"/>
</dbReference>
<dbReference type="Proteomes" id="UP000605201">
    <property type="component" value="Unassembled WGS sequence"/>
</dbReference>
<dbReference type="EMBL" id="JACNIG010000255">
    <property type="protein sequence ID" value="MBC8432932.1"/>
    <property type="molecule type" value="Genomic_DNA"/>
</dbReference>
<protein>
    <submittedName>
        <fullName evidence="2">Glycosyltransferase family 4 protein</fullName>
    </submittedName>
</protein>
<dbReference type="InterPro" id="IPR050194">
    <property type="entry name" value="Glycosyltransferase_grp1"/>
</dbReference>
<dbReference type="PANTHER" id="PTHR45947">
    <property type="entry name" value="SULFOQUINOVOSYL TRANSFERASE SQD2"/>
    <property type="match status" value="1"/>
</dbReference>
<dbReference type="SUPFAM" id="SSF53756">
    <property type="entry name" value="UDP-Glycosyltransferase/glycogen phosphorylase"/>
    <property type="match status" value="1"/>
</dbReference>
<proteinExistence type="predicted"/>
<dbReference type="CDD" id="cd03801">
    <property type="entry name" value="GT4_PimA-like"/>
    <property type="match status" value="1"/>
</dbReference>
<evidence type="ECO:0000313" key="2">
    <source>
        <dbReference type="EMBL" id="MBC8432932.1"/>
    </source>
</evidence>
<name>A0A8J6P3M4_9BACT</name>
<dbReference type="Pfam" id="PF13692">
    <property type="entry name" value="Glyco_trans_1_4"/>
    <property type="match status" value="1"/>
</dbReference>
<dbReference type="InterPro" id="IPR028098">
    <property type="entry name" value="Glyco_trans_4-like_N"/>
</dbReference>